<dbReference type="InterPro" id="IPR016181">
    <property type="entry name" value="Acyl_CoA_acyltransferase"/>
</dbReference>
<reference evidence="5" key="1">
    <citation type="submission" date="2016-10" db="EMBL/GenBank/DDBJ databases">
        <authorList>
            <person name="Varghese N."/>
            <person name="Submissions S."/>
        </authorList>
    </citation>
    <scope>NUCLEOTIDE SEQUENCE [LARGE SCALE GENOMIC DNA]</scope>
    <source>
        <strain evidence="5">DC30,IBRC 10041,KCTC 4046</strain>
    </source>
</reference>
<dbReference type="InterPro" id="IPR000182">
    <property type="entry name" value="GNAT_dom"/>
</dbReference>
<accession>A0A1H3GAW1</accession>
<gene>
    <name evidence="4" type="ORF">SAMN05216564_102394</name>
</gene>
<dbReference type="RefSeq" id="WP_092731174.1">
    <property type="nucleotide sequence ID" value="NZ_FNPC01000002.1"/>
</dbReference>
<keyword evidence="2" id="KW-0012">Acyltransferase</keyword>
<dbReference type="PANTHER" id="PTHR43877">
    <property type="entry name" value="AMINOALKYLPHOSPHONATE N-ACETYLTRANSFERASE-RELATED-RELATED"/>
    <property type="match status" value="1"/>
</dbReference>
<proteinExistence type="predicted"/>
<feature type="domain" description="N-acetyltransferase" evidence="3">
    <location>
        <begin position="1"/>
        <end position="140"/>
    </location>
</feature>
<dbReference type="CDD" id="cd04301">
    <property type="entry name" value="NAT_SF"/>
    <property type="match status" value="1"/>
</dbReference>
<evidence type="ECO:0000313" key="5">
    <source>
        <dbReference type="Proteomes" id="UP000199079"/>
    </source>
</evidence>
<evidence type="ECO:0000256" key="2">
    <source>
        <dbReference type="ARBA" id="ARBA00023315"/>
    </source>
</evidence>
<organism evidence="4 5">
    <name type="scientific">Halopenitus persicus</name>
    <dbReference type="NCBI Taxonomy" id="1048396"/>
    <lineage>
        <taxon>Archaea</taxon>
        <taxon>Methanobacteriati</taxon>
        <taxon>Methanobacteriota</taxon>
        <taxon>Stenosarchaea group</taxon>
        <taxon>Halobacteria</taxon>
        <taxon>Halobacteriales</taxon>
        <taxon>Haloferacaceae</taxon>
        <taxon>Halopenitus</taxon>
    </lineage>
</organism>
<dbReference type="Gene3D" id="3.40.630.30">
    <property type="match status" value="1"/>
</dbReference>
<keyword evidence="5" id="KW-1185">Reference proteome</keyword>
<keyword evidence="1 4" id="KW-0808">Transferase</keyword>
<evidence type="ECO:0000256" key="1">
    <source>
        <dbReference type="ARBA" id="ARBA00022679"/>
    </source>
</evidence>
<protein>
    <submittedName>
        <fullName evidence="4">Acetyltransferase (GNAT) family protein</fullName>
    </submittedName>
</protein>
<dbReference type="GO" id="GO:0016747">
    <property type="term" value="F:acyltransferase activity, transferring groups other than amino-acyl groups"/>
    <property type="evidence" value="ECO:0007669"/>
    <property type="project" value="InterPro"/>
</dbReference>
<dbReference type="PROSITE" id="PS51186">
    <property type="entry name" value="GNAT"/>
    <property type="match status" value="1"/>
</dbReference>
<dbReference type="OrthoDB" id="11996at2157"/>
<dbReference type="Proteomes" id="UP000199079">
    <property type="component" value="Unassembled WGS sequence"/>
</dbReference>
<evidence type="ECO:0000313" key="4">
    <source>
        <dbReference type="EMBL" id="SDY00185.1"/>
    </source>
</evidence>
<dbReference type="SUPFAM" id="SSF55729">
    <property type="entry name" value="Acyl-CoA N-acyltransferases (Nat)"/>
    <property type="match status" value="1"/>
</dbReference>
<dbReference type="InterPro" id="IPR050832">
    <property type="entry name" value="Bact_Acetyltransf"/>
</dbReference>
<dbReference type="Pfam" id="PF00583">
    <property type="entry name" value="Acetyltransf_1"/>
    <property type="match status" value="1"/>
</dbReference>
<name>A0A1H3GAW1_9EURY</name>
<evidence type="ECO:0000259" key="3">
    <source>
        <dbReference type="PROSITE" id="PS51186"/>
    </source>
</evidence>
<dbReference type="PANTHER" id="PTHR43877:SF2">
    <property type="entry name" value="AMINOALKYLPHOSPHONATE N-ACETYLTRANSFERASE-RELATED"/>
    <property type="match status" value="1"/>
</dbReference>
<sequence length="140" mass="16243">MRITRVTSADERDAVFPVLRQLRDHLDREAFEELYEPMAEEGYRLFAGYVGGEPVAVAGVTISTNLYLGRHAYVYDLVVDEDHRSEGHGAEMLEHVHEWAAEEDCAAVELESGLWREDAHRFYLDLGYEKYCYSFKYDLE</sequence>
<dbReference type="AlphaFoldDB" id="A0A1H3GAW1"/>
<dbReference type="EMBL" id="FNPC01000002">
    <property type="protein sequence ID" value="SDY00185.1"/>
    <property type="molecule type" value="Genomic_DNA"/>
</dbReference>